<feature type="transmembrane region" description="Helical" evidence="11">
    <location>
        <begin position="441"/>
        <end position="461"/>
    </location>
</feature>
<evidence type="ECO:0000256" key="10">
    <source>
        <dbReference type="SAM" id="MobiDB-lite"/>
    </source>
</evidence>
<dbReference type="PRINTS" id="PR01009">
    <property type="entry name" value="FLGMRINGFLIF"/>
</dbReference>
<evidence type="ECO:0000256" key="6">
    <source>
        <dbReference type="ARBA" id="ARBA00022989"/>
    </source>
</evidence>
<dbReference type="Gene3D" id="3.30.300.30">
    <property type="match status" value="1"/>
</dbReference>
<dbReference type="PIRSF" id="PIRSF004862">
    <property type="entry name" value="FliF"/>
    <property type="match status" value="1"/>
</dbReference>
<dbReference type="Pfam" id="PF01514">
    <property type="entry name" value="YscJ_FliF"/>
    <property type="match status" value="1"/>
</dbReference>
<evidence type="ECO:0000259" key="12">
    <source>
        <dbReference type="Pfam" id="PF01514"/>
    </source>
</evidence>
<evidence type="ECO:0000256" key="5">
    <source>
        <dbReference type="ARBA" id="ARBA00022692"/>
    </source>
</evidence>
<feature type="domain" description="Flagellar M-ring N-terminal" evidence="12">
    <location>
        <begin position="46"/>
        <end position="221"/>
    </location>
</feature>
<dbReference type="PANTHER" id="PTHR30046">
    <property type="entry name" value="FLAGELLAR M-RING PROTEIN"/>
    <property type="match status" value="1"/>
</dbReference>
<evidence type="ECO:0000256" key="4">
    <source>
        <dbReference type="ARBA" id="ARBA00022475"/>
    </source>
</evidence>
<accession>A0ABW2PKV9</accession>
<comment type="similarity">
    <text evidence="3 9">Belongs to the FliF family.</text>
</comment>
<evidence type="ECO:0000313" key="14">
    <source>
        <dbReference type="EMBL" id="MFC7390103.1"/>
    </source>
</evidence>
<dbReference type="InterPro" id="IPR006182">
    <property type="entry name" value="FliF_N_dom"/>
</dbReference>
<evidence type="ECO:0000256" key="7">
    <source>
        <dbReference type="ARBA" id="ARBA00023136"/>
    </source>
</evidence>
<keyword evidence="5 11" id="KW-0812">Transmembrane</keyword>
<name>A0ABW2PKV9_9BACL</name>
<dbReference type="NCBIfam" id="TIGR00206">
    <property type="entry name" value="fliF"/>
    <property type="match status" value="1"/>
</dbReference>
<feature type="region of interest" description="Disordered" evidence="10">
    <location>
        <begin position="314"/>
        <end position="340"/>
    </location>
</feature>
<keyword evidence="7 11" id="KW-0472">Membrane</keyword>
<dbReference type="InterPro" id="IPR043427">
    <property type="entry name" value="YscJ/FliF"/>
</dbReference>
<dbReference type="EMBL" id="JBHTCE010000001">
    <property type="protein sequence ID" value="MFC7390103.1"/>
    <property type="molecule type" value="Genomic_DNA"/>
</dbReference>
<reference evidence="15" key="1">
    <citation type="journal article" date="2019" name="Int. J. Syst. Evol. Microbiol.">
        <title>The Global Catalogue of Microorganisms (GCM) 10K type strain sequencing project: providing services to taxonomists for standard genome sequencing and annotation.</title>
        <authorList>
            <consortium name="The Broad Institute Genomics Platform"/>
            <consortium name="The Broad Institute Genome Sequencing Center for Infectious Disease"/>
            <person name="Wu L."/>
            <person name="Ma J."/>
        </authorList>
    </citation>
    <scope>NUCLEOTIDE SEQUENCE [LARGE SCALE GENOMIC DNA]</scope>
    <source>
        <strain evidence="15">CCUG 55590</strain>
    </source>
</reference>
<evidence type="ECO:0000256" key="1">
    <source>
        <dbReference type="ARBA" id="ARBA00004117"/>
    </source>
</evidence>
<evidence type="ECO:0000256" key="9">
    <source>
        <dbReference type="PIRNR" id="PIRNR004862"/>
    </source>
</evidence>
<comment type="subcellular location">
    <subcellularLocation>
        <location evidence="1 9">Bacterial flagellum basal body</location>
    </subcellularLocation>
    <subcellularLocation>
        <location evidence="2">Cell membrane</location>
        <topology evidence="2">Multi-pass membrane protein</topology>
    </subcellularLocation>
</comment>
<evidence type="ECO:0000256" key="2">
    <source>
        <dbReference type="ARBA" id="ARBA00004651"/>
    </source>
</evidence>
<evidence type="ECO:0000313" key="15">
    <source>
        <dbReference type="Proteomes" id="UP001596439"/>
    </source>
</evidence>
<dbReference type="Proteomes" id="UP001596439">
    <property type="component" value="Unassembled WGS sequence"/>
</dbReference>
<feature type="domain" description="Flagellar M-ring C-terminal" evidence="13">
    <location>
        <begin position="257"/>
        <end position="395"/>
    </location>
</feature>
<organism evidence="14 15">
    <name type="scientific">Exiguobacterium aestuarii</name>
    <dbReference type="NCBI Taxonomy" id="273527"/>
    <lineage>
        <taxon>Bacteria</taxon>
        <taxon>Bacillati</taxon>
        <taxon>Bacillota</taxon>
        <taxon>Bacilli</taxon>
        <taxon>Bacillales</taxon>
        <taxon>Bacillales Family XII. Incertae Sedis</taxon>
        <taxon>Exiguobacterium</taxon>
    </lineage>
</organism>
<evidence type="ECO:0000256" key="3">
    <source>
        <dbReference type="ARBA" id="ARBA00007971"/>
    </source>
</evidence>
<keyword evidence="8 9" id="KW-0975">Bacterial flagellum</keyword>
<keyword evidence="14" id="KW-0282">Flagellum</keyword>
<feature type="transmembrane region" description="Helical" evidence="11">
    <location>
        <begin position="25"/>
        <end position="45"/>
    </location>
</feature>
<evidence type="ECO:0000256" key="8">
    <source>
        <dbReference type="ARBA" id="ARBA00023143"/>
    </source>
</evidence>
<dbReference type="InterPro" id="IPR045851">
    <property type="entry name" value="AMP-bd_C_sf"/>
</dbReference>
<proteinExistence type="inferred from homology"/>
<feature type="compositionally biased region" description="Low complexity" evidence="10">
    <location>
        <begin position="314"/>
        <end position="323"/>
    </location>
</feature>
<sequence>MNEQLKERFKSMTDALKSMPAKRKLVWGISIAIILIAALVLTFFLSRPNMAPLYTNLSAQEAGEVTEKLTADGVKSEIKATSNGVSVYVPNEMVDQLKVSLAAAGIPKSGAIDYSFFSENAGFGTTDREMAVIERSAMQTELERLITQIEGINQAKVIISLPEKSVFLAEDQGEPTASIVLNIGAGTNLEPNTVKGLYHLISKSVPNLKPENISIMDQYFTYYDLDQTVVAGGSSSDPLALKRQVEKDVRQQIQQMLSVLLGERSVLVSVTADIDTTQTAEEQNLVTPVNEENMEGIVTSAERIAEAYTGGTGTATEATGTGENDTINFPAATGDSTEESEKNHEIINYEVNRITKQIQNAPYTIRDLGVQLIVEPPDGATSIDPQLEGDLETMMYSIIRTSLAKTDEAITDAELEQKVVVVSRPFAEVEEVATTEQPTPWWMYAAAAGAVVILALIFFAMRRRKQEVVEETNEWEVPYEDEVPDLDLEERGEGAVKKKQLEKLAESNPEEFAKLLRTWMSEE</sequence>
<protein>
    <recommendedName>
        <fullName evidence="9">Flagellar M-ring protein</fullName>
    </recommendedName>
</protein>
<dbReference type="RefSeq" id="WP_214788819.1">
    <property type="nucleotide sequence ID" value="NZ_JANIEL010000043.1"/>
</dbReference>
<dbReference type="Pfam" id="PF08345">
    <property type="entry name" value="YscJ_FliF_C"/>
    <property type="match status" value="1"/>
</dbReference>
<keyword evidence="15" id="KW-1185">Reference proteome</keyword>
<keyword evidence="4" id="KW-1003">Cell membrane</keyword>
<gene>
    <name evidence="14" type="primary">fliF</name>
    <name evidence="14" type="ORF">ACFQO8_08085</name>
</gene>
<comment type="function">
    <text evidence="9">The M ring may be actively involved in energy transduction.</text>
</comment>
<keyword evidence="6 11" id="KW-1133">Transmembrane helix</keyword>
<dbReference type="PANTHER" id="PTHR30046:SF0">
    <property type="entry name" value="FLAGELLAR M-RING PROTEIN"/>
    <property type="match status" value="1"/>
</dbReference>
<comment type="caution">
    <text evidence="14">The sequence shown here is derived from an EMBL/GenBank/DDBJ whole genome shotgun (WGS) entry which is preliminary data.</text>
</comment>
<keyword evidence="14" id="KW-0966">Cell projection</keyword>
<evidence type="ECO:0000256" key="11">
    <source>
        <dbReference type="SAM" id="Phobius"/>
    </source>
</evidence>
<dbReference type="InterPro" id="IPR000067">
    <property type="entry name" value="FlgMring_FliF"/>
</dbReference>
<dbReference type="InterPro" id="IPR013556">
    <property type="entry name" value="Flag_M-ring_C"/>
</dbReference>
<keyword evidence="14" id="KW-0969">Cilium</keyword>
<evidence type="ECO:0000259" key="13">
    <source>
        <dbReference type="Pfam" id="PF08345"/>
    </source>
</evidence>